<protein>
    <submittedName>
        <fullName evidence="1">Uncharacterized protein</fullName>
    </submittedName>
</protein>
<organism evidence="1">
    <name type="scientific">Siphoviridae sp. ctBCr48</name>
    <dbReference type="NCBI Taxonomy" id="2827802"/>
    <lineage>
        <taxon>Viruses</taxon>
        <taxon>Duplodnaviria</taxon>
        <taxon>Heunggongvirae</taxon>
        <taxon>Uroviricota</taxon>
        <taxon>Caudoviricetes</taxon>
    </lineage>
</organism>
<sequence length="377" mass="44507">MYSFNEEQIKSIQSKALNYLGQPMKYKQLCENLAIPYIRATDLKKKQIRDLQTILEIQSTLMGQKTGYIITQIYSEPQLPYYDDDEWYAAVKSRIRTIFNENPDKNYLWFFRSKLLYEIGAVNENYRIIMNPYSKARLTAHFDRKYDNEKAVCEIAGGIIADRIYDALVKMQKERLIICSDGYAIKGTTKSFAFDKEQNKFIEKEVPTYIDVPYNAEANSLFKYIYRLDNEALDEIAKTYDLYHDADNFKNRNRVKGAHFDDFVDARNERIQSDEVFERIKKEHNNLISVEKVFDVKFITPVWEVNEKTIQYKPFAKNLINKASQEKILTTKDKRFNRYKELIDGVVKIFINADTEVNYKKILDELDAQGISVFFEE</sequence>
<reference evidence="1" key="1">
    <citation type="journal article" date="2021" name="Proc. Natl. Acad. Sci. U.S.A.">
        <title>A Catalog of Tens of Thousands of Viruses from Human Metagenomes Reveals Hidden Associations with Chronic Diseases.</title>
        <authorList>
            <person name="Tisza M.J."/>
            <person name="Buck C.B."/>
        </authorList>
    </citation>
    <scope>NUCLEOTIDE SEQUENCE</scope>
    <source>
        <strain evidence="1">CtBCr48</strain>
    </source>
</reference>
<dbReference type="EMBL" id="BK032595">
    <property type="protein sequence ID" value="DAF50386.1"/>
    <property type="molecule type" value="Genomic_DNA"/>
</dbReference>
<evidence type="ECO:0000313" key="1">
    <source>
        <dbReference type="EMBL" id="DAF50386.1"/>
    </source>
</evidence>
<accession>A0A8S5SIG8</accession>
<name>A0A8S5SIG8_9CAUD</name>
<proteinExistence type="predicted"/>